<dbReference type="GO" id="GO:0004674">
    <property type="term" value="F:protein serine/threonine kinase activity"/>
    <property type="evidence" value="ECO:0007669"/>
    <property type="project" value="UniProtKB-KW"/>
</dbReference>
<name>A0A0S6YYK8_9GAMM</name>
<feature type="region of interest" description="Disordered" evidence="1">
    <location>
        <begin position="361"/>
        <end position="419"/>
    </location>
</feature>
<evidence type="ECO:0000313" key="2">
    <source>
        <dbReference type="EMBL" id="GAN43888.1"/>
    </source>
</evidence>
<dbReference type="InterPro" id="IPR011009">
    <property type="entry name" value="Kinase-like_dom_sf"/>
</dbReference>
<sequence>MAWASGTTLGEFLEDNLRNSAALGRLADALAKLAAYLQKEGIAHGDLQSGNLMVSRDGSSVQLIDYDGMFVDEIKDLGSAELGHVNFQHPQRKSLNPFDASLDRFSLIALSLSIRALQLDASLWSKTNSEADAILFRTNDFLDPAGSSAFALVARNTSLATHVKNFAAVCKSPMARAPELADFLAGRNIPTIPIVIAPPRPTAGQISVAARPGYVGAYPVLSATDYAACLRAVGDKVEVIGRIVEVKLDKTRGGKPYIFVNFGPWQGSIFKVSIWSDGLAHVKSKPDASWVGKWVSVVGLMEPPFVNKKFRYSHLSITVGAAGTMTPITEQEAQWRLAGAGRAAGAFTAATTSNQQTLDKIKGVSGPAPSPAGPRASSPAPSSNAQVLQKIRASSGPSVPTPPPVSPGRHTYQPPSQQPGVVERLFKWLFG</sequence>
<accession>A0A0S6YYK8</accession>
<dbReference type="Gene3D" id="1.10.510.10">
    <property type="entry name" value="Transferase(Phosphotransferase) domain 1"/>
    <property type="match status" value="1"/>
</dbReference>
<dbReference type="HOGENOM" id="CLU_034924_0_0_6"/>
<proteinExistence type="predicted"/>
<organism evidence="2">
    <name type="scientific">Mizugakiibacter sediminis</name>
    <dbReference type="NCBI Taxonomy" id="1475481"/>
    <lineage>
        <taxon>Bacteria</taxon>
        <taxon>Pseudomonadati</taxon>
        <taxon>Pseudomonadota</taxon>
        <taxon>Gammaproteobacteria</taxon>
        <taxon>Lysobacterales</taxon>
        <taxon>Rhodanobacteraceae</taxon>
        <taxon>Mizugakiibacter</taxon>
    </lineage>
</organism>
<dbReference type="RefSeq" id="WP_062537434.1">
    <property type="nucleotide sequence ID" value="NZ_DF970238.1"/>
</dbReference>
<protein>
    <submittedName>
        <fullName evidence="2">Serine/threonine protein kinase</fullName>
    </submittedName>
</protein>
<keyword evidence="2" id="KW-0418">Kinase</keyword>
<reference evidence="2" key="1">
    <citation type="submission" date="2015-03" db="EMBL/GenBank/DDBJ databases">
        <title>Draft genome sequence of Mizugakiibacter sediminis skMP5.</title>
        <authorList>
            <person name="Watanabe T."/>
            <person name="Kojima H."/>
            <person name="Fukui M."/>
        </authorList>
    </citation>
    <scope>NUCLEOTIDE SEQUENCE</scope>
    <source>
        <strain evidence="2">SkMP5</strain>
    </source>
</reference>
<dbReference type="SUPFAM" id="SSF56112">
    <property type="entry name" value="Protein kinase-like (PK-like)"/>
    <property type="match status" value="1"/>
</dbReference>
<dbReference type="EMBL" id="DF952378">
    <property type="protein sequence ID" value="GAN43888.1"/>
    <property type="molecule type" value="Genomic_DNA"/>
</dbReference>
<feature type="compositionally biased region" description="Low complexity" evidence="1">
    <location>
        <begin position="373"/>
        <end position="383"/>
    </location>
</feature>
<dbReference type="AlphaFoldDB" id="A0A0S6YYK8"/>
<evidence type="ECO:0000256" key="1">
    <source>
        <dbReference type="SAM" id="MobiDB-lite"/>
    </source>
</evidence>
<gene>
    <name evidence="2" type="ORF">MBSD_0401</name>
</gene>
<keyword evidence="2" id="KW-0723">Serine/threonine-protein kinase</keyword>
<keyword evidence="2" id="KW-0808">Transferase</keyword>